<sequence>MRFSTAMLSEKGGREVNQDYCDFLVVRDRGIWALADGLGGSQGGEIAARLSVQTMLEQVDEEPILLIKGGLAEAQRLLHEEQKRSPLRRSMRTTLVVLVCSGASAYWAHVGDSRLYHFRAGKHISQTKDHSVCQALVNAGEISQEDIRFHEDRNRLYRVLGTEGEVKASIREDGIQIEQGDAFLLCSDGFWEYVTEDEMVRTIESASSPSEWLEAMESILKSRILERHDNYSALAVFVEKNTTM</sequence>
<reference evidence="2 3" key="1">
    <citation type="submission" date="2023-07" db="EMBL/GenBank/DDBJ databases">
        <title>Genomic Encyclopedia of Type Strains, Phase IV (KMG-IV): sequencing the most valuable type-strain genomes for metagenomic binning, comparative biology and taxonomic classification.</title>
        <authorList>
            <person name="Goeker M."/>
        </authorList>
    </citation>
    <scope>NUCLEOTIDE SEQUENCE [LARGE SCALE GENOMIC DNA]</scope>
    <source>
        <strain evidence="2 3">DSM 23948</strain>
    </source>
</reference>
<keyword evidence="3" id="KW-1185">Reference proteome</keyword>
<comment type="caution">
    <text evidence="2">The sequence shown here is derived from an EMBL/GenBank/DDBJ whole genome shotgun (WGS) entry which is preliminary data.</text>
</comment>
<dbReference type="CDD" id="cd00143">
    <property type="entry name" value="PP2Cc"/>
    <property type="match status" value="1"/>
</dbReference>
<organism evidence="2 3">
    <name type="scientific">Anoxybacillus andreesenii</name>
    <dbReference type="NCBI Taxonomy" id="1325932"/>
    <lineage>
        <taxon>Bacteria</taxon>
        <taxon>Bacillati</taxon>
        <taxon>Bacillota</taxon>
        <taxon>Bacilli</taxon>
        <taxon>Bacillales</taxon>
        <taxon>Anoxybacillaceae</taxon>
        <taxon>Anoxybacillus</taxon>
    </lineage>
</organism>
<dbReference type="SUPFAM" id="SSF81606">
    <property type="entry name" value="PP2C-like"/>
    <property type="match status" value="1"/>
</dbReference>
<evidence type="ECO:0000313" key="3">
    <source>
        <dbReference type="Proteomes" id="UP001231362"/>
    </source>
</evidence>
<dbReference type="EMBL" id="JAUSTU010000003">
    <property type="protein sequence ID" value="MDQ0154543.1"/>
    <property type="molecule type" value="Genomic_DNA"/>
</dbReference>
<dbReference type="InterPro" id="IPR036457">
    <property type="entry name" value="PPM-type-like_dom_sf"/>
</dbReference>
<dbReference type="SMART" id="SM00331">
    <property type="entry name" value="PP2C_SIG"/>
    <property type="match status" value="1"/>
</dbReference>
<evidence type="ECO:0000259" key="1">
    <source>
        <dbReference type="PROSITE" id="PS51746"/>
    </source>
</evidence>
<accession>A0ABT9V0R4</accession>
<dbReference type="SMART" id="SM00332">
    <property type="entry name" value="PP2Cc"/>
    <property type="match status" value="1"/>
</dbReference>
<dbReference type="PROSITE" id="PS51746">
    <property type="entry name" value="PPM_2"/>
    <property type="match status" value="1"/>
</dbReference>
<dbReference type="Pfam" id="PF13672">
    <property type="entry name" value="PP2C_2"/>
    <property type="match status" value="1"/>
</dbReference>
<gene>
    <name evidence="2" type="ORF">J2S07_000847</name>
</gene>
<protein>
    <submittedName>
        <fullName evidence="2">Serine/threonine protein phosphatase PrpC</fullName>
    </submittedName>
</protein>
<feature type="domain" description="PPM-type phosphatase" evidence="1">
    <location>
        <begin position="4"/>
        <end position="238"/>
    </location>
</feature>
<dbReference type="RefSeq" id="WP_307149149.1">
    <property type="nucleotide sequence ID" value="NZ_JAUSTU010000003.1"/>
</dbReference>
<name>A0ABT9V0R4_9BACL</name>
<dbReference type="Gene3D" id="3.60.40.10">
    <property type="entry name" value="PPM-type phosphatase domain"/>
    <property type="match status" value="1"/>
</dbReference>
<evidence type="ECO:0000313" key="2">
    <source>
        <dbReference type="EMBL" id="MDQ0154543.1"/>
    </source>
</evidence>
<dbReference type="InterPro" id="IPR001932">
    <property type="entry name" value="PPM-type_phosphatase-like_dom"/>
</dbReference>
<dbReference type="Proteomes" id="UP001231362">
    <property type="component" value="Unassembled WGS sequence"/>
</dbReference>
<proteinExistence type="predicted"/>